<dbReference type="EMBL" id="JADBEM010000001">
    <property type="protein sequence ID" value="MBE1606944.1"/>
    <property type="molecule type" value="Genomic_DNA"/>
</dbReference>
<dbReference type="Proteomes" id="UP000638648">
    <property type="component" value="Unassembled WGS sequence"/>
</dbReference>
<organism evidence="1 2">
    <name type="scientific">Actinopolymorpha pittospori</name>
    <dbReference type="NCBI Taxonomy" id="648752"/>
    <lineage>
        <taxon>Bacteria</taxon>
        <taxon>Bacillati</taxon>
        <taxon>Actinomycetota</taxon>
        <taxon>Actinomycetes</taxon>
        <taxon>Propionibacteriales</taxon>
        <taxon>Actinopolymorphaceae</taxon>
        <taxon>Actinopolymorpha</taxon>
    </lineage>
</organism>
<gene>
    <name evidence="1" type="ORF">HEB94_003792</name>
</gene>
<keyword evidence="2" id="KW-1185">Reference proteome</keyword>
<reference evidence="1" key="1">
    <citation type="submission" date="2020-10" db="EMBL/GenBank/DDBJ databases">
        <title>Sequencing the genomes of 1000 actinobacteria strains.</title>
        <authorList>
            <person name="Klenk H.-P."/>
        </authorList>
    </citation>
    <scope>NUCLEOTIDE SEQUENCE</scope>
    <source>
        <strain evidence="1">DSM 45354</strain>
    </source>
</reference>
<sequence>MVTTPPRRVITGLGPPSGTVAVAAALHRKLCCVLG</sequence>
<protein>
    <submittedName>
        <fullName evidence="1">Uncharacterized protein</fullName>
    </submittedName>
</protein>
<dbReference type="AlphaFoldDB" id="A0A927MVE3"/>
<evidence type="ECO:0000313" key="1">
    <source>
        <dbReference type="EMBL" id="MBE1606944.1"/>
    </source>
</evidence>
<comment type="caution">
    <text evidence="1">The sequence shown here is derived from an EMBL/GenBank/DDBJ whole genome shotgun (WGS) entry which is preliminary data.</text>
</comment>
<name>A0A927MVE3_9ACTN</name>
<accession>A0A927MVE3</accession>
<proteinExistence type="predicted"/>
<evidence type="ECO:0000313" key="2">
    <source>
        <dbReference type="Proteomes" id="UP000638648"/>
    </source>
</evidence>